<name>A0A820CTF2_9BILA</name>
<organism evidence="1 2">
    <name type="scientific">Rotaria sordida</name>
    <dbReference type="NCBI Taxonomy" id="392033"/>
    <lineage>
        <taxon>Eukaryota</taxon>
        <taxon>Metazoa</taxon>
        <taxon>Spiralia</taxon>
        <taxon>Gnathifera</taxon>
        <taxon>Rotifera</taxon>
        <taxon>Eurotatoria</taxon>
        <taxon>Bdelloidea</taxon>
        <taxon>Philodinida</taxon>
        <taxon>Philodinidae</taxon>
        <taxon>Rotaria</taxon>
    </lineage>
</organism>
<proteinExistence type="predicted"/>
<dbReference type="EMBL" id="CAJOBD010016999">
    <property type="protein sequence ID" value="CAF4219159.1"/>
    <property type="molecule type" value="Genomic_DNA"/>
</dbReference>
<comment type="caution">
    <text evidence="1">The sequence shown here is derived from an EMBL/GenBank/DDBJ whole genome shotgun (WGS) entry which is preliminary data.</text>
</comment>
<sequence>MLIDSNINSWTTGTPSQPSCQDDDFYPIAYLSSSPSSFVDNKLLYNELERTSTISITATGQFLCIDHHPRFHLFVNDLYLIHTNY</sequence>
<evidence type="ECO:0000313" key="1">
    <source>
        <dbReference type="EMBL" id="CAF4219159.1"/>
    </source>
</evidence>
<protein>
    <submittedName>
        <fullName evidence="1">Uncharacterized protein</fullName>
    </submittedName>
</protein>
<evidence type="ECO:0000313" key="2">
    <source>
        <dbReference type="Proteomes" id="UP000663836"/>
    </source>
</evidence>
<gene>
    <name evidence="1" type="ORF">JBS370_LOCUS37362</name>
</gene>
<accession>A0A820CTF2</accession>
<reference evidence="1" key="1">
    <citation type="submission" date="2021-02" db="EMBL/GenBank/DDBJ databases">
        <authorList>
            <person name="Nowell W R."/>
        </authorList>
    </citation>
    <scope>NUCLEOTIDE SEQUENCE</scope>
</reference>
<dbReference type="Proteomes" id="UP000663836">
    <property type="component" value="Unassembled WGS sequence"/>
</dbReference>
<dbReference type="AlphaFoldDB" id="A0A820CTF2"/>